<reference evidence="1" key="1">
    <citation type="submission" date="2020-11" db="EMBL/GenBank/DDBJ databases">
        <authorList>
            <person name="Davenport K.M."/>
            <person name="Bickhart D.M."/>
            <person name="Smith T.P.L."/>
            <person name="Murdoch B.M."/>
            <person name="Rosen B.D."/>
        </authorList>
    </citation>
    <scope>NUCLEOTIDE SEQUENCE [LARGE SCALE GENOMIC DNA]</scope>
    <source>
        <strain evidence="1">OAR_USU_Benz2616</strain>
    </source>
</reference>
<sequence length="653" mass="72457">MGEVLTGACRTLTDCGKSVEGAGCPPRKQMAKENSLKIEFKSHPHPRNLHQHGGAESPRSCSLDILLQRLRAIDAQDDKFANIMDVVGEFGTFQRRLVALNFIPTFLASFFMFADIFLFTPQKPYCNTSWILAVGSNLTEAEQMNLTLPRAPNGSFLTCLMYMPVEWNLDSIIQFGLNHTDSCQNGWIYPEAKRRSLINEFDLVCGEETNKEIVHTMFLSGLLTGAFLFGFITDKLGRYPTILLSLLELVIFGFGTAFVSSFNQYIFFRFCASQAVVGYAIGSSALLTEWLMGMHRAYAFILGHCFFAMGVVFLTGLAYSLPHWRLLFLLGGTPIFPLICYIWILPESPRWLIMKGKLEEAKQMLCYAAGVNKKTIPLSLLDKLQLPGKKVASASILDFYSNKDLRKLTLVMCSVWFAVGCNYYMLSLKIKELGVDTYLTQLIPGIMEVPARLCCIFLIEQLKRRRTLIVALFQGAIMCFLSLTLPSELKSLVVLITLLGEFNLAASITIFYIYASELLPTVLRATGLGLVSLAWAAGGISSLTLVSQNVAILPIVLCCLSASVALFSCSSLPETHDQPLPDSLEHITPHTRSISEELSNEDVLSDDVTEEAAKNTILNARLTSIGHDGLSSPSLHSEEEKEARRRTEHQAPA</sequence>
<organism evidence="1">
    <name type="scientific">Ovis aries</name>
    <name type="common">Sheep</name>
    <dbReference type="NCBI Taxonomy" id="9940"/>
    <lineage>
        <taxon>Eukaryota</taxon>
        <taxon>Metazoa</taxon>
        <taxon>Chordata</taxon>
        <taxon>Craniata</taxon>
        <taxon>Vertebrata</taxon>
        <taxon>Euteleostomi</taxon>
        <taxon>Mammalia</taxon>
        <taxon>Eutheria</taxon>
        <taxon>Laurasiatheria</taxon>
        <taxon>Artiodactyla</taxon>
        <taxon>Ruminantia</taxon>
        <taxon>Pecora</taxon>
        <taxon>Bovidae</taxon>
        <taxon>Caprinae</taxon>
        <taxon>Ovis</taxon>
    </lineage>
</organism>
<protein>
    <submittedName>
        <fullName evidence="1">Solute carrier family 22 member 14</fullName>
    </submittedName>
</protein>
<name>A0AC11BEH6_SHEEP</name>
<proteinExistence type="predicted"/>
<gene>
    <name evidence="1" type="primary">SLC22A14</name>
</gene>
<dbReference type="Ensembl" id="ENSOART00020015630.2">
    <property type="protein sequence ID" value="ENSOARP00020012935.2"/>
    <property type="gene ID" value="ENSOARG00020010114.2"/>
</dbReference>
<reference evidence="1" key="3">
    <citation type="submission" date="2025-09" db="UniProtKB">
        <authorList>
            <consortium name="Ensembl"/>
        </authorList>
    </citation>
    <scope>IDENTIFICATION</scope>
</reference>
<reference evidence="1" key="2">
    <citation type="submission" date="2025-08" db="UniProtKB">
        <authorList>
            <consortium name="Ensembl"/>
        </authorList>
    </citation>
    <scope>IDENTIFICATION</scope>
</reference>
<accession>A0AC11BEH6</accession>
<evidence type="ECO:0000313" key="1">
    <source>
        <dbReference type="Ensembl" id="ENSOARP00020012935.2"/>
    </source>
</evidence>